<dbReference type="SUPFAM" id="SSF53474">
    <property type="entry name" value="alpha/beta-Hydrolases"/>
    <property type="match status" value="1"/>
</dbReference>
<organism evidence="1 2">
    <name type="scientific">Tranquillimonas alkanivorans</name>
    <dbReference type="NCBI Taxonomy" id="441119"/>
    <lineage>
        <taxon>Bacteria</taxon>
        <taxon>Pseudomonadati</taxon>
        <taxon>Pseudomonadota</taxon>
        <taxon>Alphaproteobacteria</taxon>
        <taxon>Rhodobacterales</taxon>
        <taxon>Roseobacteraceae</taxon>
        <taxon>Tranquillimonas</taxon>
    </lineage>
</organism>
<name>A0A1I5R6S0_9RHOB</name>
<proteinExistence type="predicted"/>
<dbReference type="STRING" id="441119.SAMN04488047_10815"/>
<dbReference type="EMBL" id="FOXA01000008">
    <property type="protein sequence ID" value="SFP54047.1"/>
    <property type="molecule type" value="Genomic_DNA"/>
</dbReference>
<protein>
    <recommendedName>
        <fullName evidence="3">Phosphoadenosine phosphosulfate reductase</fullName>
    </recommendedName>
</protein>
<evidence type="ECO:0000313" key="2">
    <source>
        <dbReference type="Proteomes" id="UP000199356"/>
    </source>
</evidence>
<reference evidence="1 2" key="1">
    <citation type="submission" date="2016-10" db="EMBL/GenBank/DDBJ databases">
        <authorList>
            <person name="de Groot N.N."/>
        </authorList>
    </citation>
    <scope>NUCLEOTIDE SEQUENCE [LARGE SCALE GENOMIC DNA]</scope>
    <source>
        <strain evidence="1 2">DSM 19547</strain>
    </source>
</reference>
<keyword evidence="2" id="KW-1185">Reference proteome</keyword>
<dbReference type="InterPro" id="IPR029058">
    <property type="entry name" value="AB_hydrolase_fold"/>
</dbReference>
<dbReference type="Proteomes" id="UP000199356">
    <property type="component" value="Unassembled WGS sequence"/>
</dbReference>
<dbReference type="AlphaFoldDB" id="A0A1I5R6S0"/>
<evidence type="ECO:0000313" key="1">
    <source>
        <dbReference type="EMBL" id="SFP54047.1"/>
    </source>
</evidence>
<sequence length="318" mass="36113">MVKALIQDLSDDWDDDDPDEADDESLPDSFAYALNPDHHIRFQRRGPHLLVAFEAAPEPEAELETRELRLDALAREQDWSVLTFQSRGNTWFRAPEVVSYFDAMVDGTLLDQFEDVLFYGAGSGGHAALSYALAAPFSRVLALAPQATLDPQVAPWDTRFPEAHDIDFADRYPPTPENLSASEEVWVIFDPRQPEDARHAGMLRSSVTEDLRCRHMGHQIEETLASFGILDDIVSEAMAGTLDPQTFYTALRARRDNPGYLRGLVGRLERDERRLLEALVLRNIGIRTGRKRFLRRFETVRAELEAAGIRIPERRTPR</sequence>
<evidence type="ECO:0008006" key="3">
    <source>
        <dbReference type="Google" id="ProtNLM"/>
    </source>
</evidence>
<dbReference type="Gene3D" id="3.40.50.1820">
    <property type="entry name" value="alpha/beta hydrolase"/>
    <property type="match status" value="1"/>
</dbReference>
<accession>A0A1I5R6S0</accession>
<gene>
    <name evidence="1" type="ORF">SAMN04488047_10815</name>
</gene>